<feature type="signal peptide" evidence="2">
    <location>
        <begin position="1"/>
        <end position="20"/>
    </location>
</feature>
<comment type="caution">
    <text evidence="3">The sequence shown here is derived from an EMBL/GenBank/DDBJ whole genome shotgun (WGS) entry which is preliminary data.</text>
</comment>
<organism evidence="3 4">
    <name type="scientific">Cryptosporidium xiaoi</name>
    <dbReference type="NCBI Taxonomy" id="659607"/>
    <lineage>
        <taxon>Eukaryota</taxon>
        <taxon>Sar</taxon>
        <taxon>Alveolata</taxon>
        <taxon>Apicomplexa</taxon>
        <taxon>Conoidasida</taxon>
        <taxon>Coccidia</taxon>
        <taxon>Eucoccidiorida</taxon>
        <taxon>Eimeriorina</taxon>
        <taxon>Cryptosporidiidae</taxon>
        <taxon>Cryptosporidium</taxon>
    </lineage>
</organism>
<feature type="chain" id="PRO_5043620264" evidence="2">
    <location>
        <begin position="21"/>
        <end position="427"/>
    </location>
</feature>
<name>A0AAV9XZK1_9CRYT</name>
<dbReference type="EMBL" id="JAWDEY010000011">
    <property type="protein sequence ID" value="KAK6589660.1"/>
    <property type="molecule type" value="Genomic_DNA"/>
</dbReference>
<feature type="transmembrane region" description="Helical" evidence="1">
    <location>
        <begin position="365"/>
        <end position="388"/>
    </location>
</feature>
<keyword evidence="1" id="KW-0472">Membrane</keyword>
<evidence type="ECO:0000313" key="4">
    <source>
        <dbReference type="Proteomes" id="UP001311799"/>
    </source>
</evidence>
<feature type="transmembrane region" description="Helical" evidence="1">
    <location>
        <begin position="30"/>
        <end position="55"/>
    </location>
</feature>
<protein>
    <submittedName>
        <fullName evidence="3">Uncharacterized protein</fullName>
    </submittedName>
</protein>
<evidence type="ECO:0000313" key="3">
    <source>
        <dbReference type="EMBL" id="KAK6589660.1"/>
    </source>
</evidence>
<keyword evidence="4" id="KW-1185">Reference proteome</keyword>
<evidence type="ECO:0000256" key="2">
    <source>
        <dbReference type="SAM" id="SignalP"/>
    </source>
</evidence>
<dbReference type="Proteomes" id="UP001311799">
    <property type="component" value="Unassembled WGS sequence"/>
</dbReference>
<reference evidence="3 4" key="1">
    <citation type="submission" date="2023-10" db="EMBL/GenBank/DDBJ databases">
        <title>Comparative genomics analysis reveals potential genetic determinants of host preference in Cryptosporidium xiaoi.</title>
        <authorList>
            <person name="Xiao L."/>
            <person name="Li J."/>
        </authorList>
    </citation>
    <scope>NUCLEOTIDE SEQUENCE [LARGE SCALE GENOMIC DNA]</scope>
    <source>
        <strain evidence="3 4">52996</strain>
    </source>
</reference>
<sequence>MKFGLFIWFKSLLVPKGSFGNGPNSKVTETVALIVITSLLSLGLYWALIFFFIFLKTGQLTNISTTIALYSRLEVPSMAICSLPDVSLKESILKAYQNKRLKVILIYKIFNKSHYSFDPKIRHCSWEDSKEINSNKNEGNGENDHCLCIDMWKQTFYEENSNKVIKPPFFLFHRSPMYGFDLDSISVGIKYLKPKTIMKSKNNEEAIIMSNILKIGIYDHPMIIASQYSDSVEPSWFYSNIGNTAQVSLKLLKNYVFDVEKFYFSIFKGYVSRQENEYEIVVSQKNTNNRILKIMNSNKKNRDKLRSNNTHWIKLTNKNIKSSKSNSNESPYSHLNNDINNKIEFETASFTKFHFTFRDFSVTEVFRLSGASVVASFLTLMVVCISAFNKQLIYELLFPYYEDQNAKMTVTSLATFLSLGYVKKYKD</sequence>
<accession>A0AAV9XZK1</accession>
<keyword evidence="1" id="KW-0812">Transmembrane</keyword>
<keyword evidence="1" id="KW-1133">Transmembrane helix</keyword>
<gene>
    <name evidence="3" type="ORF">RS030_155</name>
</gene>
<proteinExistence type="predicted"/>
<evidence type="ECO:0000256" key="1">
    <source>
        <dbReference type="SAM" id="Phobius"/>
    </source>
</evidence>
<keyword evidence="2" id="KW-0732">Signal</keyword>
<dbReference type="AlphaFoldDB" id="A0AAV9XZK1"/>